<proteinExistence type="predicted"/>
<dbReference type="Pfam" id="PF13635">
    <property type="entry name" value="DUF4143"/>
    <property type="match status" value="1"/>
</dbReference>
<dbReference type="AlphaFoldDB" id="Q8EUF6"/>
<dbReference type="KEGG" id="mpe:MYPE9710"/>
<name>Q8EUF6_MALP2</name>
<dbReference type="InterPro" id="IPR025420">
    <property type="entry name" value="DUF4143"/>
</dbReference>
<evidence type="ECO:0000259" key="1">
    <source>
        <dbReference type="Pfam" id="PF13173"/>
    </source>
</evidence>
<dbReference type="InParanoid" id="Q8EUF6"/>
<dbReference type="InterPro" id="IPR041682">
    <property type="entry name" value="AAA_14"/>
</dbReference>
<dbReference type="RefSeq" id="WP_011077786.1">
    <property type="nucleotide sequence ID" value="NC_004432.1"/>
</dbReference>
<reference evidence="3 4" key="1">
    <citation type="journal article" date="2002" name="Nucleic Acids Res.">
        <title>The complete genomic sequence of Mycoplasma penetrans, an intracellular bacterial pathogen in humans.</title>
        <authorList>
            <person name="Sasaki Y."/>
            <person name="Ishikawa J."/>
            <person name="Yamashita A."/>
            <person name="Oshima K."/>
            <person name="Kenri T."/>
            <person name="Furuya K."/>
            <person name="Yoshino C."/>
            <person name="Horino A."/>
            <person name="Shiba T."/>
            <person name="Sasaki T."/>
            <person name="Hattori M."/>
        </authorList>
    </citation>
    <scope>NUCLEOTIDE SEQUENCE [LARGE SCALE GENOMIC DNA]</scope>
    <source>
        <strain evidence="3 4">HF-2</strain>
    </source>
</reference>
<dbReference type="PANTHER" id="PTHR33295:SF20">
    <property type="entry name" value="ATPASE"/>
    <property type="match status" value="1"/>
</dbReference>
<feature type="domain" description="DUF4143" evidence="2">
    <location>
        <begin position="196"/>
        <end position="355"/>
    </location>
</feature>
<dbReference type="SUPFAM" id="SSF52540">
    <property type="entry name" value="P-loop containing nucleoside triphosphate hydrolases"/>
    <property type="match status" value="1"/>
</dbReference>
<sequence>MKLVERKKYIEYLDKVKNTPDIKVVTGIRRSGKSELLKSFMEKLKIENPKANFISIDLSSIEYENLLDYHNLNNYIEGNHKKNVKNYLFIDEIQNCHNFERTINSLHSKKLFDMYLTGSNAFLLSSDLVTFFTGRTMEVSIFPFSFNEFMQYFEYSDLQEGFNKYIEIGGFAGSYYYNDKKTINDYVNNVFNNLIDRDIIKKFGIRDHKLTKNLATFLADNISNLTSSRKIANILSTKDFNENHNTISKYINYLCNSFMFYEMKRFDLKGKQILNTTEKYYLADHSLKYALLTNSQKETNFFQSQQDYGNLLENIIAIELLRRGYKTHVGKLYQKEIDFVASDYLGNRFYIQVGANIDNNETFKREITPLLQIKDNYPKIILSRTKFQQEIVDGVKVIDIAQWLNYEIDF</sequence>
<dbReference type="Proteomes" id="UP000002522">
    <property type="component" value="Chromosome"/>
</dbReference>
<dbReference type="HOGENOM" id="CLU_041527_1_1_14"/>
<organism evidence="3 4">
    <name type="scientific">Malacoplasma penetrans (strain HF-2)</name>
    <name type="common">Mycoplasma penetrans</name>
    <dbReference type="NCBI Taxonomy" id="272633"/>
    <lineage>
        <taxon>Bacteria</taxon>
        <taxon>Bacillati</taxon>
        <taxon>Mycoplasmatota</taxon>
        <taxon>Mycoplasmoidales</taxon>
        <taxon>Mycoplasmoidaceae</taxon>
        <taxon>Malacoplasma</taxon>
    </lineage>
</organism>
<dbReference type="eggNOG" id="COG1373">
    <property type="taxonomic scope" value="Bacteria"/>
</dbReference>
<evidence type="ECO:0000259" key="2">
    <source>
        <dbReference type="Pfam" id="PF13635"/>
    </source>
</evidence>
<accession>Q8EUF6</accession>
<feature type="domain" description="AAA" evidence="1">
    <location>
        <begin position="21"/>
        <end position="150"/>
    </location>
</feature>
<dbReference type="STRING" id="272633.gene:10732091"/>
<dbReference type="Gene3D" id="3.40.50.300">
    <property type="entry name" value="P-loop containing nucleotide triphosphate hydrolases"/>
    <property type="match status" value="1"/>
</dbReference>
<evidence type="ECO:0000313" key="4">
    <source>
        <dbReference type="Proteomes" id="UP000002522"/>
    </source>
</evidence>
<keyword evidence="4" id="KW-1185">Reference proteome</keyword>
<protein>
    <recommendedName>
        <fullName evidence="5">ATPase</fullName>
    </recommendedName>
</protein>
<dbReference type="InterPro" id="IPR027417">
    <property type="entry name" value="P-loop_NTPase"/>
</dbReference>
<dbReference type="EMBL" id="BA000026">
    <property type="protein sequence ID" value="BAC44757.1"/>
    <property type="molecule type" value="Genomic_DNA"/>
</dbReference>
<dbReference type="Pfam" id="PF13173">
    <property type="entry name" value="AAA_14"/>
    <property type="match status" value="1"/>
</dbReference>
<gene>
    <name evidence="3" type="ordered locus">MYPE9710</name>
</gene>
<evidence type="ECO:0000313" key="3">
    <source>
        <dbReference type="EMBL" id="BAC44757.1"/>
    </source>
</evidence>
<evidence type="ECO:0008006" key="5">
    <source>
        <dbReference type="Google" id="ProtNLM"/>
    </source>
</evidence>
<dbReference type="PANTHER" id="PTHR33295">
    <property type="entry name" value="ATPASE"/>
    <property type="match status" value="1"/>
</dbReference>